<evidence type="ECO:0000256" key="7">
    <source>
        <dbReference type="ARBA" id="ARBA00022927"/>
    </source>
</evidence>
<feature type="region of interest" description="Disordered" evidence="11">
    <location>
        <begin position="55"/>
        <end position="104"/>
    </location>
</feature>
<keyword evidence="14" id="KW-1185">Reference proteome</keyword>
<evidence type="ECO:0000313" key="14">
    <source>
        <dbReference type="Proteomes" id="UP000799439"/>
    </source>
</evidence>
<reference evidence="13" key="1">
    <citation type="journal article" date="2020" name="Stud. Mycol.">
        <title>101 Dothideomycetes genomes: a test case for predicting lifestyles and emergence of pathogens.</title>
        <authorList>
            <person name="Haridas S."/>
            <person name="Albert R."/>
            <person name="Binder M."/>
            <person name="Bloem J."/>
            <person name="Labutti K."/>
            <person name="Salamov A."/>
            <person name="Andreopoulos B."/>
            <person name="Baker S."/>
            <person name="Barry K."/>
            <person name="Bills G."/>
            <person name="Bluhm B."/>
            <person name="Cannon C."/>
            <person name="Castanera R."/>
            <person name="Culley D."/>
            <person name="Daum C."/>
            <person name="Ezra D."/>
            <person name="Gonzalez J."/>
            <person name="Henrissat B."/>
            <person name="Kuo A."/>
            <person name="Liang C."/>
            <person name="Lipzen A."/>
            <person name="Lutzoni F."/>
            <person name="Magnuson J."/>
            <person name="Mondo S."/>
            <person name="Nolan M."/>
            <person name="Ohm R."/>
            <person name="Pangilinan J."/>
            <person name="Park H.-J."/>
            <person name="Ramirez L."/>
            <person name="Alfaro M."/>
            <person name="Sun H."/>
            <person name="Tritt A."/>
            <person name="Yoshinaga Y."/>
            <person name="Zwiers L.-H."/>
            <person name="Turgeon B."/>
            <person name="Goodwin S."/>
            <person name="Spatafora J."/>
            <person name="Crous P."/>
            <person name="Grigoriev I."/>
        </authorList>
    </citation>
    <scope>NUCLEOTIDE SEQUENCE</scope>
    <source>
        <strain evidence="13">CBS 260.36</strain>
    </source>
</reference>
<feature type="transmembrane region" description="Helical" evidence="12">
    <location>
        <begin position="231"/>
        <end position="251"/>
    </location>
</feature>
<evidence type="ECO:0000256" key="4">
    <source>
        <dbReference type="ARBA" id="ARBA00022448"/>
    </source>
</evidence>
<evidence type="ECO:0000256" key="6">
    <source>
        <dbReference type="ARBA" id="ARBA00022824"/>
    </source>
</evidence>
<evidence type="ECO:0000256" key="1">
    <source>
        <dbReference type="ARBA" id="ARBA00004477"/>
    </source>
</evidence>
<evidence type="ECO:0000256" key="11">
    <source>
        <dbReference type="SAM" id="MobiDB-lite"/>
    </source>
</evidence>
<keyword evidence="6" id="KW-0256">Endoplasmic reticulum</keyword>
<dbReference type="Proteomes" id="UP000799439">
    <property type="component" value="Unassembled WGS sequence"/>
</dbReference>
<evidence type="ECO:0000313" key="13">
    <source>
        <dbReference type="EMBL" id="KAF2154393.1"/>
    </source>
</evidence>
<evidence type="ECO:0000256" key="10">
    <source>
        <dbReference type="ARBA" id="ARBA00023136"/>
    </source>
</evidence>
<evidence type="ECO:0000256" key="9">
    <source>
        <dbReference type="ARBA" id="ARBA00023010"/>
    </source>
</evidence>
<protein>
    <recommendedName>
        <fullName evidence="3">Translocation protein SEC62</fullName>
    </recommendedName>
</protein>
<feature type="region of interest" description="Disordered" evidence="11">
    <location>
        <begin position="1"/>
        <end position="28"/>
    </location>
</feature>
<dbReference type="InterPro" id="IPR011553">
    <property type="entry name" value="Sec62_asco"/>
</dbReference>
<keyword evidence="10 12" id="KW-0472">Membrane</keyword>
<feature type="transmembrane region" description="Helical" evidence="12">
    <location>
        <begin position="257"/>
        <end position="284"/>
    </location>
</feature>
<keyword evidence="9" id="KW-0811">Translocation</keyword>
<dbReference type="AlphaFoldDB" id="A0A9P4MIN4"/>
<dbReference type="Pfam" id="PF03839">
    <property type="entry name" value="Sec62"/>
    <property type="match status" value="1"/>
</dbReference>
<dbReference type="GO" id="GO:0005789">
    <property type="term" value="C:endoplasmic reticulum membrane"/>
    <property type="evidence" value="ECO:0007669"/>
    <property type="project" value="UniProtKB-SubCell"/>
</dbReference>
<dbReference type="GO" id="GO:0031204">
    <property type="term" value="P:post-translational protein targeting to membrane, translocation"/>
    <property type="evidence" value="ECO:0007669"/>
    <property type="project" value="TreeGrafter"/>
</dbReference>
<keyword evidence="8 12" id="KW-1133">Transmembrane helix</keyword>
<dbReference type="EMBL" id="ML996084">
    <property type="protein sequence ID" value="KAF2154393.1"/>
    <property type="molecule type" value="Genomic_DNA"/>
</dbReference>
<keyword evidence="5 12" id="KW-0812">Transmembrane</keyword>
<evidence type="ECO:0000256" key="12">
    <source>
        <dbReference type="SAM" id="Phobius"/>
    </source>
</evidence>
<dbReference type="PANTHER" id="PTHR12443">
    <property type="entry name" value="TRANSLOCATION PROTEIN SEC62"/>
    <property type="match status" value="1"/>
</dbReference>
<comment type="caution">
    <text evidence="13">The sequence shown here is derived from an EMBL/GenBank/DDBJ whole genome shotgun (WGS) entry which is preliminary data.</text>
</comment>
<evidence type="ECO:0000256" key="2">
    <source>
        <dbReference type="ARBA" id="ARBA00010604"/>
    </source>
</evidence>
<dbReference type="OrthoDB" id="200187at2759"/>
<comment type="subcellular location">
    <subcellularLocation>
        <location evidence="1">Endoplasmic reticulum membrane</location>
        <topology evidence="1">Multi-pass membrane protein</topology>
    </subcellularLocation>
</comment>
<feature type="compositionally biased region" description="Low complexity" evidence="11">
    <location>
        <begin position="1"/>
        <end position="16"/>
    </location>
</feature>
<name>A0A9P4MIN4_9PEZI</name>
<dbReference type="NCBIfam" id="TIGR00869">
    <property type="entry name" value="sec62"/>
    <property type="match status" value="1"/>
</dbReference>
<sequence length="397" mass="44578">MAQQQQPIQLQFQVPPGQAPPTPEQIQQIQRQITEEAAKAGVSVQQYVEQLKANAMRQQQMQMEQMRQQGQLPPQQPGQGQPQQPQQGAQQIPLNGANGPPKPEALAVANFLKSQDLKPRTSLLNNDRKDMFRVKRAIRALLSPAYQKARSKNPLLPEVNDRVTAENTFKMLPMSLLALRVSQIDPHEGHNHGPKKRTKGLWTVKVEQHQEAHDDMYYVWLYEGSQIKTKLYAVGALVLILAVVFFPVWPYKLRLGVWYLSMGALGLLGLFFGMAIFRLILFIITMFAAPPGLWLYPNLFEDVGFFDSFRPVWAWQETKESKKVARDAKKAKKQARKERKQGLVHTPGHVEEIEGSGEDAEEPAADAEGDASATGAEVAGGEITHRHATVEEVDDDE</sequence>
<accession>A0A9P4MIN4</accession>
<keyword evidence="4" id="KW-0813">Transport</keyword>
<keyword evidence="7" id="KW-0653">Protein transport</keyword>
<feature type="region of interest" description="Disordered" evidence="11">
    <location>
        <begin position="325"/>
        <end position="397"/>
    </location>
</feature>
<proteinExistence type="inferred from homology"/>
<evidence type="ECO:0000256" key="3">
    <source>
        <dbReference type="ARBA" id="ARBA00021257"/>
    </source>
</evidence>
<comment type="similarity">
    <text evidence="2">Belongs to the SEC62 family.</text>
</comment>
<dbReference type="PANTHER" id="PTHR12443:SF9">
    <property type="entry name" value="TRANSLOCATION PROTEIN SEC62"/>
    <property type="match status" value="1"/>
</dbReference>
<feature type="compositionally biased region" description="Basic residues" evidence="11">
    <location>
        <begin position="329"/>
        <end position="339"/>
    </location>
</feature>
<feature type="compositionally biased region" description="Acidic residues" evidence="11">
    <location>
        <begin position="353"/>
        <end position="369"/>
    </location>
</feature>
<evidence type="ECO:0000256" key="8">
    <source>
        <dbReference type="ARBA" id="ARBA00022989"/>
    </source>
</evidence>
<feature type="compositionally biased region" description="Low complexity" evidence="11">
    <location>
        <begin position="56"/>
        <end position="91"/>
    </location>
</feature>
<evidence type="ECO:0000256" key="5">
    <source>
        <dbReference type="ARBA" id="ARBA00022692"/>
    </source>
</evidence>
<dbReference type="InterPro" id="IPR004728">
    <property type="entry name" value="Sec62"/>
</dbReference>
<gene>
    <name evidence="13" type="ORF">K461DRAFT_223223</name>
</gene>
<organism evidence="13 14">
    <name type="scientific">Myriangium duriaei CBS 260.36</name>
    <dbReference type="NCBI Taxonomy" id="1168546"/>
    <lineage>
        <taxon>Eukaryota</taxon>
        <taxon>Fungi</taxon>
        <taxon>Dikarya</taxon>
        <taxon>Ascomycota</taxon>
        <taxon>Pezizomycotina</taxon>
        <taxon>Dothideomycetes</taxon>
        <taxon>Dothideomycetidae</taxon>
        <taxon>Myriangiales</taxon>
        <taxon>Myriangiaceae</taxon>
        <taxon>Myriangium</taxon>
    </lineage>
</organism>